<dbReference type="RefSeq" id="WP_394416700.1">
    <property type="nucleotide sequence ID" value="NZ_JBIGIC010000017.1"/>
</dbReference>
<dbReference type="PANTHER" id="PTHR43085:SF1">
    <property type="entry name" value="PSEUDOURIDINE KINASE-RELATED"/>
    <property type="match status" value="1"/>
</dbReference>
<evidence type="ECO:0000256" key="3">
    <source>
        <dbReference type="ARBA" id="ARBA00022741"/>
    </source>
</evidence>
<accession>A0ABW7HJF8</accession>
<dbReference type="GO" id="GO:0016301">
    <property type="term" value="F:kinase activity"/>
    <property type="evidence" value="ECO:0007669"/>
    <property type="project" value="UniProtKB-KW"/>
</dbReference>
<dbReference type="Proteomes" id="UP001606134">
    <property type="component" value="Unassembled WGS sequence"/>
</dbReference>
<name>A0ABW7HJF8_9BURK</name>
<dbReference type="Gene3D" id="3.40.1190.20">
    <property type="match status" value="1"/>
</dbReference>
<keyword evidence="2 7" id="KW-0808">Transferase</keyword>
<dbReference type="EC" id="2.7.1.-" evidence="7"/>
<evidence type="ECO:0000256" key="2">
    <source>
        <dbReference type="ARBA" id="ARBA00022679"/>
    </source>
</evidence>
<dbReference type="EMBL" id="JBIGIC010000017">
    <property type="protein sequence ID" value="MFG6490020.1"/>
    <property type="molecule type" value="Genomic_DNA"/>
</dbReference>
<dbReference type="Pfam" id="PF00294">
    <property type="entry name" value="PfkB"/>
    <property type="match status" value="1"/>
</dbReference>
<sequence>MFLVCGEALMDVFAEQETSSGVVLDARVGGSPFNVAIGLARLGQPVAFFGGISKGFLGDRLLKALTSERVDVGFCPLVDAPTTLGLVGLTADGSASYAFYGTGCADRMVTSDDIPDLGDDIRALHFGSYSTVVEPVAAAQRVLVERERGQRLIAYDPNLRLNVEPNLERWRDLMAWMACRAHIIKVSSEDLDLAFPGASTREIAADWLQSGCSLVIVTRGGAGVAAFTSRSEIEVEARPVDVVDTVGAGDTFQAALLTWLAEQNLLSINAVKSLEEDQLKLALEFASKAASITCTRRGADLPRRDEMDDLGKSLLGH</sequence>
<dbReference type="CDD" id="cd01167">
    <property type="entry name" value="bac_FRK"/>
    <property type="match status" value="1"/>
</dbReference>
<dbReference type="InterPro" id="IPR002173">
    <property type="entry name" value="Carboh/pur_kinase_PfkB_CS"/>
</dbReference>
<protein>
    <submittedName>
        <fullName evidence="7">Carbohydrate kinase</fullName>
        <ecNumber evidence="7">2.7.1.-</ecNumber>
    </submittedName>
</protein>
<evidence type="ECO:0000313" key="7">
    <source>
        <dbReference type="EMBL" id="MFG6490020.1"/>
    </source>
</evidence>
<keyword evidence="3" id="KW-0547">Nucleotide-binding</keyword>
<reference evidence="7 8" key="1">
    <citation type="submission" date="2024-08" db="EMBL/GenBank/DDBJ databases">
        <authorList>
            <person name="Lu H."/>
        </authorList>
    </citation>
    <scope>NUCLEOTIDE SEQUENCE [LARGE SCALE GENOMIC DNA]</scope>
    <source>
        <strain evidence="7 8">BYS78W</strain>
    </source>
</reference>
<gene>
    <name evidence="7" type="ORF">ACG04R_25310</name>
</gene>
<dbReference type="InterPro" id="IPR029056">
    <property type="entry name" value="Ribokinase-like"/>
</dbReference>
<keyword evidence="5" id="KW-0067">ATP-binding</keyword>
<comment type="similarity">
    <text evidence="1">Belongs to the carbohydrate kinase PfkB family.</text>
</comment>
<evidence type="ECO:0000259" key="6">
    <source>
        <dbReference type="Pfam" id="PF00294"/>
    </source>
</evidence>
<keyword evidence="8" id="KW-1185">Reference proteome</keyword>
<evidence type="ECO:0000256" key="1">
    <source>
        <dbReference type="ARBA" id="ARBA00010688"/>
    </source>
</evidence>
<dbReference type="PROSITE" id="PS00584">
    <property type="entry name" value="PFKB_KINASES_2"/>
    <property type="match status" value="1"/>
</dbReference>
<organism evidence="7 8">
    <name type="scientific">Pelomonas candidula</name>
    <dbReference type="NCBI Taxonomy" id="3299025"/>
    <lineage>
        <taxon>Bacteria</taxon>
        <taxon>Pseudomonadati</taxon>
        <taxon>Pseudomonadota</taxon>
        <taxon>Betaproteobacteria</taxon>
        <taxon>Burkholderiales</taxon>
        <taxon>Sphaerotilaceae</taxon>
        <taxon>Roseateles</taxon>
    </lineage>
</organism>
<evidence type="ECO:0000256" key="5">
    <source>
        <dbReference type="ARBA" id="ARBA00022840"/>
    </source>
</evidence>
<keyword evidence="4 7" id="KW-0418">Kinase</keyword>
<evidence type="ECO:0000256" key="4">
    <source>
        <dbReference type="ARBA" id="ARBA00022777"/>
    </source>
</evidence>
<feature type="domain" description="Carbohydrate kinase PfkB" evidence="6">
    <location>
        <begin position="4"/>
        <end position="302"/>
    </location>
</feature>
<dbReference type="InterPro" id="IPR011611">
    <property type="entry name" value="PfkB_dom"/>
</dbReference>
<proteinExistence type="inferred from homology"/>
<evidence type="ECO:0000313" key="8">
    <source>
        <dbReference type="Proteomes" id="UP001606134"/>
    </source>
</evidence>
<comment type="caution">
    <text evidence="7">The sequence shown here is derived from an EMBL/GenBank/DDBJ whole genome shotgun (WGS) entry which is preliminary data.</text>
</comment>
<dbReference type="SUPFAM" id="SSF53613">
    <property type="entry name" value="Ribokinase-like"/>
    <property type="match status" value="1"/>
</dbReference>
<dbReference type="InterPro" id="IPR050306">
    <property type="entry name" value="PfkB_Carbo_kinase"/>
</dbReference>
<dbReference type="PANTHER" id="PTHR43085">
    <property type="entry name" value="HEXOKINASE FAMILY MEMBER"/>
    <property type="match status" value="1"/>
</dbReference>